<comment type="caution">
    <text evidence="4">The sequence shown here is derived from an EMBL/GenBank/DDBJ whole genome shotgun (WGS) entry which is preliminary data.</text>
</comment>
<dbReference type="Gene3D" id="3.40.720.10">
    <property type="entry name" value="Alkaline Phosphatase, subunit A"/>
    <property type="match status" value="1"/>
</dbReference>
<proteinExistence type="inferred from homology"/>
<dbReference type="Proteomes" id="UP000320176">
    <property type="component" value="Unassembled WGS sequence"/>
</dbReference>
<dbReference type="InterPro" id="IPR017850">
    <property type="entry name" value="Alkaline_phosphatase_core_sf"/>
</dbReference>
<dbReference type="CDD" id="cd16025">
    <property type="entry name" value="PAS_like"/>
    <property type="match status" value="1"/>
</dbReference>
<keyword evidence="5" id="KW-1185">Reference proteome</keyword>
<dbReference type="GO" id="GO:0004065">
    <property type="term" value="F:arylsulfatase activity"/>
    <property type="evidence" value="ECO:0007669"/>
    <property type="project" value="UniProtKB-EC"/>
</dbReference>
<feature type="domain" description="Sulfatase N-terminal" evidence="3">
    <location>
        <begin position="60"/>
        <end position="453"/>
    </location>
</feature>
<protein>
    <submittedName>
        <fullName evidence="4">Arylsulfatase</fullName>
        <ecNumber evidence="4">3.1.6.1</ecNumber>
    </submittedName>
</protein>
<dbReference type="EC" id="3.1.6.1" evidence="4"/>
<dbReference type="InterPro" id="IPR000917">
    <property type="entry name" value="Sulfatase_N"/>
</dbReference>
<evidence type="ECO:0000313" key="5">
    <source>
        <dbReference type="Proteomes" id="UP000320176"/>
    </source>
</evidence>
<evidence type="ECO:0000256" key="1">
    <source>
        <dbReference type="ARBA" id="ARBA00008779"/>
    </source>
</evidence>
<dbReference type="OrthoDB" id="9783154at2"/>
<evidence type="ECO:0000259" key="3">
    <source>
        <dbReference type="Pfam" id="PF00884"/>
    </source>
</evidence>
<evidence type="ECO:0000313" key="4">
    <source>
        <dbReference type="EMBL" id="TWT93949.1"/>
    </source>
</evidence>
<dbReference type="InterPro" id="IPR050738">
    <property type="entry name" value="Sulfatase"/>
</dbReference>
<dbReference type="Pfam" id="PF00884">
    <property type="entry name" value="Sulfatase"/>
    <property type="match status" value="1"/>
</dbReference>
<dbReference type="PANTHER" id="PTHR42693:SF53">
    <property type="entry name" value="ENDO-4-O-SULFATASE"/>
    <property type="match status" value="1"/>
</dbReference>
<accession>A0A5C6A332</accession>
<reference evidence="4 5" key="1">
    <citation type="submission" date="2019-02" db="EMBL/GenBank/DDBJ databases">
        <title>Deep-cultivation of Planctomycetes and their phenomic and genomic characterization uncovers novel biology.</title>
        <authorList>
            <person name="Wiegand S."/>
            <person name="Jogler M."/>
            <person name="Boedeker C."/>
            <person name="Pinto D."/>
            <person name="Vollmers J."/>
            <person name="Rivas-Marin E."/>
            <person name="Kohn T."/>
            <person name="Peeters S.H."/>
            <person name="Heuer A."/>
            <person name="Rast P."/>
            <person name="Oberbeckmann S."/>
            <person name="Bunk B."/>
            <person name="Jeske O."/>
            <person name="Meyerdierks A."/>
            <person name="Storesund J.E."/>
            <person name="Kallscheuer N."/>
            <person name="Luecker S."/>
            <person name="Lage O.M."/>
            <person name="Pohl T."/>
            <person name="Merkel B.J."/>
            <person name="Hornburger P."/>
            <person name="Mueller R.-W."/>
            <person name="Bruemmer F."/>
            <person name="Labrenz M."/>
            <person name="Spormann A.M."/>
            <person name="Op Den Camp H."/>
            <person name="Overmann J."/>
            <person name="Amann R."/>
            <person name="Jetten M.S.M."/>
            <person name="Mascher T."/>
            <person name="Medema M.H."/>
            <person name="Devos D.P."/>
            <person name="Kaster A.-K."/>
            <person name="Ovreas L."/>
            <person name="Rohde M."/>
            <person name="Galperin M.Y."/>
            <person name="Jogler C."/>
        </authorList>
    </citation>
    <scope>NUCLEOTIDE SEQUENCE [LARGE SCALE GENOMIC DNA]</scope>
    <source>
        <strain evidence="4 5">Pla52n</strain>
    </source>
</reference>
<dbReference type="AlphaFoldDB" id="A0A5C6A332"/>
<keyword evidence="2 4" id="KW-0378">Hydrolase</keyword>
<dbReference type="Gene3D" id="3.30.1120.10">
    <property type="match status" value="1"/>
</dbReference>
<name>A0A5C6A332_9BACT</name>
<evidence type="ECO:0000256" key="2">
    <source>
        <dbReference type="ARBA" id="ARBA00022801"/>
    </source>
</evidence>
<organism evidence="4 5">
    <name type="scientific">Stieleria varia</name>
    <dbReference type="NCBI Taxonomy" id="2528005"/>
    <lineage>
        <taxon>Bacteria</taxon>
        <taxon>Pseudomonadati</taxon>
        <taxon>Planctomycetota</taxon>
        <taxon>Planctomycetia</taxon>
        <taxon>Pirellulales</taxon>
        <taxon>Pirellulaceae</taxon>
        <taxon>Stieleria</taxon>
    </lineage>
</organism>
<sequence length="571" mass="63938">MFPFHSESIFHASTKSHQPTFNTNYLTGRLFFVSLLLVFVLLQNGFGADAADASLSGKRPNIIIVLVDDMGYSDLGCYGGEIETPNIDALAANGLRFTQFYNQGRCCPTRASLITGLQPHQVGIGHMTAPPGKPLGFEGPYQGYLNDRCMTLAEVLKSSGYKTLMTGKWHLGTDDKNCWPLQRGFDRYYGCISGAINYFQPGGDRGLTEGNESIAVPDGFYATDTFTEKAIESIESAKTQDDSPFFLYLAYNAPHWPLNAKWSDFQKYRGKYKGGWGELIKARNQRQRELGLLAPGTQPAEHPGPQWESLTDKQRDRLDAVMAAYAGCVDSIDQNIGKLIAYLQQSDQLDNTVIFFLSDNGACQEGGDFGKGDEAMVRNPPLETTDGVRIGLHWAGACNTPYRKYKHFVHEGGACTPMIAHWPAGIPESEHGKLVHQHAYLQDFMATVLDLSGGTYPDKIAQCQGRSMLPLLAGGDQPIHDEPMFWEHEGNAAVRIGQWKLVREYQKPWELYDLSHDRTELNDLSATESQRRAKMIAMWETWATQTGVRFPKRFNMYEHLNAMQRQNRSEK</sequence>
<dbReference type="EMBL" id="SJPN01000008">
    <property type="protein sequence ID" value="TWT93949.1"/>
    <property type="molecule type" value="Genomic_DNA"/>
</dbReference>
<dbReference type="PANTHER" id="PTHR42693">
    <property type="entry name" value="ARYLSULFATASE FAMILY MEMBER"/>
    <property type="match status" value="1"/>
</dbReference>
<dbReference type="SUPFAM" id="SSF53649">
    <property type="entry name" value="Alkaline phosphatase-like"/>
    <property type="match status" value="1"/>
</dbReference>
<dbReference type="FunFam" id="3.40.720.10:FF:000047">
    <property type="entry name" value="Arylsulfatase"/>
    <property type="match status" value="1"/>
</dbReference>
<comment type="similarity">
    <text evidence="1">Belongs to the sulfatase family.</text>
</comment>
<gene>
    <name evidence="4" type="primary">atsA_63</name>
    <name evidence="4" type="ORF">Pla52n_57770</name>
</gene>